<proteinExistence type="predicted"/>
<keyword evidence="2" id="KW-1185">Reference proteome</keyword>
<protein>
    <submittedName>
        <fullName evidence="1">Uncharacterized protein</fullName>
    </submittedName>
</protein>
<dbReference type="EMBL" id="PKUS01000018">
    <property type="protein sequence ID" value="PLW68204.1"/>
    <property type="molecule type" value="Genomic_DNA"/>
</dbReference>
<reference evidence="1 2" key="1">
    <citation type="submission" date="2018-01" db="EMBL/GenBank/DDBJ databases">
        <title>The draft genome sequence of Halioglobus lutimaris HF004.</title>
        <authorList>
            <person name="Du Z.-J."/>
            <person name="Shi M.-J."/>
        </authorList>
    </citation>
    <scope>NUCLEOTIDE SEQUENCE [LARGE SCALE GENOMIC DNA]</scope>
    <source>
        <strain evidence="1 2">HF004</strain>
    </source>
</reference>
<gene>
    <name evidence="1" type="ORF">C0039_13530</name>
</gene>
<name>A0A2N5X135_9GAMM</name>
<dbReference type="Proteomes" id="UP000235005">
    <property type="component" value="Unassembled WGS sequence"/>
</dbReference>
<comment type="caution">
    <text evidence="1">The sequence shown here is derived from an EMBL/GenBank/DDBJ whole genome shotgun (WGS) entry which is preliminary data.</text>
</comment>
<dbReference type="RefSeq" id="WP_101518357.1">
    <property type="nucleotide sequence ID" value="NZ_PKUS01000018.1"/>
</dbReference>
<dbReference type="OrthoDB" id="5712323at2"/>
<organism evidence="1 2">
    <name type="scientific">Pseudohalioglobus lutimaris</name>
    <dbReference type="NCBI Taxonomy" id="1737061"/>
    <lineage>
        <taxon>Bacteria</taxon>
        <taxon>Pseudomonadati</taxon>
        <taxon>Pseudomonadota</taxon>
        <taxon>Gammaproteobacteria</taxon>
        <taxon>Cellvibrionales</taxon>
        <taxon>Halieaceae</taxon>
        <taxon>Pseudohalioglobus</taxon>
    </lineage>
</organism>
<evidence type="ECO:0000313" key="2">
    <source>
        <dbReference type="Proteomes" id="UP000235005"/>
    </source>
</evidence>
<sequence length="601" mass="66003">MSNPTQTPSTGLYAFTECEAVHMLTGAVLLIDKFSDAQVMVAPPVAQSMQTCRTFRTLERHAEHLTATVPELAGQTSDVMNVLGMLRDAGLMVSAESVCERLNAPVSPPVDLPATRGFIITCDRPTAIERLLESMLRAGNLSRHQALFLIDDSRDAANAERNREAVDKFNLSSPRDLLYFGAEEASQFMADLISARPDEEDAIRFLIDRQRWSGEKTHGLARNLCLLLSVGYRAIVLDDDVLCTALLPPHRKPGIEFGTPEREADFYANHQEMLSASTVADFDPLTGHSQCLGLNMGQATQKLQGRPVEAAELEDANASYLRLWNAHSPVLVTQCGTLGDPGSPSTDWIYFAQGDTARHLAAFPGGLEGALASRSYWLGHTRPCFTKMAVMSQATGLDNSQLLPPYFPVYRGEDYLFGAMTEHMHPEGTILSYDWCVPHLPVEARQGEGEPEPKTGKGLFSMGKYVTDHTVYQSGISPETRLQGLANMATALSQTNDRGLATLFRREVAELQGLEQYKLNSLLADGSIRPPAWQSWLQDSANNVSQAMQTVAEIKDMSNLPEGKDNAQLLNQFRSLAADFGEALASWVALRKAAREISDRL</sequence>
<accession>A0A2N5X135</accession>
<dbReference type="AlphaFoldDB" id="A0A2N5X135"/>
<evidence type="ECO:0000313" key="1">
    <source>
        <dbReference type="EMBL" id="PLW68204.1"/>
    </source>
</evidence>